<dbReference type="EMBL" id="JAERRF010000013">
    <property type="protein sequence ID" value="MBL1099498.1"/>
    <property type="molecule type" value="Genomic_DNA"/>
</dbReference>
<evidence type="ECO:0000313" key="3">
    <source>
        <dbReference type="Proteomes" id="UP000634229"/>
    </source>
</evidence>
<reference evidence="2 3" key="1">
    <citation type="submission" date="2021-01" db="EMBL/GenBank/DDBJ databases">
        <title>WGS of actinomycetes isolated from Thailand.</title>
        <authorList>
            <person name="Thawai C."/>
        </authorList>
    </citation>
    <scope>NUCLEOTIDE SEQUENCE [LARGE SCALE GENOMIC DNA]</scope>
    <source>
        <strain evidence="2 3">CA1R205</strain>
    </source>
</reference>
<dbReference type="Pfam" id="PF04149">
    <property type="entry name" value="DUF397"/>
    <property type="match status" value="1"/>
</dbReference>
<name>A0ABS1NHE1_9ACTN</name>
<keyword evidence="3" id="KW-1185">Reference proteome</keyword>
<comment type="caution">
    <text evidence="2">The sequence shown here is derived from an EMBL/GenBank/DDBJ whole genome shotgun (WGS) entry which is preliminary data.</text>
</comment>
<accession>A0ABS1NHE1</accession>
<gene>
    <name evidence="2" type="ORF">JK363_23080</name>
</gene>
<evidence type="ECO:0000259" key="1">
    <source>
        <dbReference type="Pfam" id="PF04149"/>
    </source>
</evidence>
<dbReference type="InterPro" id="IPR007278">
    <property type="entry name" value="DUF397"/>
</dbReference>
<protein>
    <submittedName>
        <fullName evidence="2">DUF397 domain-containing protein</fullName>
    </submittedName>
</protein>
<dbReference type="Proteomes" id="UP000634229">
    <property type="component" value="Unassembled WGS sequence"/>
</dbReference>
<proteinExistence type="predicted"/>
<feature type="domain" description="DUF397" evidence="1">
    <location>
        <begin position="7"/>
        <end position="58"/>
    </location>
</feature>
<sequence>MHACDDLTWVKSSYSGSNGGQCVEVAARPNAIHVRDSKDISGPNLTVSPQGWAAFIAFAIQSPGVD</sequence>
<evidence type="ECO:0000313" key="2">
    <source>
        <dbReference type="EMBL" id="MBL1099498.1"/>
    </source>
</evidence>
<organism evidence="2 3">
    <name type="scientific">Streptomyces coffeae</name>
    <dbReference type="NCBI Taxonomy" id="621382"/>
    <lineage>
        <taxon>Bacteria</taxon>
        <taxon>Bacillati</taxon>
        <taxon>Actinomycetota</taxon>
        <taxon>Actinomycetes</taxon>
        <taxon>Kitasatosporales</taxon>
        <taxon>Streptomycetaceae</taxon>
        <taxon>Streptomyces</taxon>
    </lineage>
</organism>